<dbReference type="AlphaFoldDB" id="A0A6A6TFV7"/>
<dbReference type="Proteomes" id="UP000799324">
    <property type="component" value="Unassembled WGS sequence"/>
</dbReference>
<evidence type="ECO:0000313" key="3">
    <source>
        <dbReference type="Proteomes" id="UP000799324"/>
    </source>
</evidence>
<evidence type="ECO:0000313" key="2">
    <source>
        <dbReference type="EMBL" id="KAF2658845.1"/>
    </source>
</evidence>
<organism evidence="2 3">
    <name type="scientific">Lophiostoma macrostomum CBS 122681</name>
    <dbReference type="NCBI Taxonomy" id="1314788"/>
    <lineage>
        <taxon>Eukaryota</taxon>
        <taxon>Fungi</taxon>
        <taxon>Dikarya</taxon>
        <taxon>Ascomycota</taxon>
        <taxon>Pezizomycotina</taxon>
        <taxon>Dothideomycetes</taxon>
        <taxon>Pleosporomycetidae</taxon>
        <taxon>Pleosporales</taxon>
        <taxon>Lophiostomataceae</taxon>
        <taxon>Lophiostoma</taxon>
    </lineage>
</organism>
<proteinExistence type="predicted"/>
<feature type="transmembrane region" description="Helical" evidence="1">
    <location>
        <begin position="30"/>
        <end position="55"/>
    </location>
</feature>
<keyword evidence="1" id="KW-1133">Transmembrane helix</keyword>
<protein>
    <submittedName>
        <fullName evidence="2">Uncharacterized protein</fullName>
    </submittedName>
</protein>
<dbReference type="EMBL" id="MU004311">
    <property type="protein sequence ID" value="KAF2658845.1"/>
    <property type="molecule type" value="Genomic_DNA"/>
</dbReference>
<accession>A0A6A6TFV7</accession>
<gene>
    <name evidence="2" type="ORF">K491DRAFT_234256</name>
</gene>
<keyword evidence="3" id="KW-1185">Reference proteome</keyword>
<keyword evidence="1" id="KW-0812">Transmembrane</keyword>
<reference evidence="2" key="1">
    <citation type="journal article" date="2020" name="Stud. Mycol.">
        <title>101 Dothideomycetes genomes: a test case for predicting lifestyles and emergence of pathogens.</title>
        <authorList>
            <person name="Haridas S."/>
            <person name="Albert R."/>
            <person name="Binder M."/>
            <person name="Bloem J."/>
            <person name="Labutti K."/>
            <person name="Salamov A."/>
            <person name="Andreopoulos B."/>
            <person name="Baker S."/>
            <person name="Barry K."/>
            <person name="Bills G."/>
            <person name="Bluhm B."/>
            <person name="Cannon C."/>
            <person name="Castanera R."/>
            <person name="Culley D."/>
            <person name="Daum C."/>
            <person name="Ezra D."/>
            <person name="Gonzalez J."/>
            <person name="Henrissat B."/>
            <person name="Kuo A."/>
            <person name="Liang C."/>
            <person name="Lipzen A."/>
            <person name="Lutzoni F."/>
            <person name="Magnuson J."/>
            <person name="Mondo S."/>
            <person name="Nolan M."/>
            <person name="Ohm R."/>
            <person name="Pangilinan J."/>
            <person name="Park H.-J."/>
            <person name="Ramirez L."/>
            <person name="Alfaro M."/>
            <person name="Sun H."/>
            <person name="Tritt A."/>
            <person name="Yoshinaga Y."/>
            <person name="Zwiers L.-H."/>
            <person name="Turgeon B."/>
            <person name="Goodwin S."/>
            <person name="Spatafora J."/>
            <person name="Crous P."/>
            <person name="Grigoriev I."/>
        </authorList>
    </citation>
    <scope>NUCLEOTIDE SEQUENCE</scope>
    <source>
        <strain evidence="2">CBS 122681</strain>
    </source>
</reference>
<name>A0A6A6TFV7_9PLEO</name>
<sequence>MERGTRARSWRDVNMVKLINRWLSPRALNILAWVVVTVYAGLEIGLVIVGCSLASRVSGFLRPGRDFDPYRACKNDLTGRAVTITHCQELSVQTYASSFCLSYFSIGL</sequence>
<keyword evidence="1" id="KW-0472">Membrane</keyword>
<evidence type="ECO:0000256" key="1">
    <source>
        <dbReference type="SAM" id="Phobius"/>
    </source>
</evidence>